<keyword evidence="3" id="KW-1185">Reference proteome</keyword>
<sequence>MRLNTETFQLETFVSHETASYAILSHTWGKDETLFEDIRSKPPGPLNNRPARLATPSEGYRYIWNDTCCIDKSSSAELSEAINSMFEWYRTSQVCYAYLSDITRGHAAKLDSSRWFTRGWTLQELIVPSEVLTLAAHLSDITGIDEAILLWDPGVNVNRLLAKTSVAARMSLIRHRQTTRKEDIAYCLIGLFDVNMPLLYGEGTKAYARLQQEIIRNLDDQSILAHWTPGLEHGADRILAGDPHSSRFTSHLPGTSRRVYGIGISIISKNRQNIDAQRGPPTYCTHNWAPPRFLPPSRIPANCAE</sequence>
<comment type="caution">
    <text evidence="2">The sequence shown here is derived from an EMBL/GenBank/DDBJ whole genome shotgun (WGS) entry which is preliminary data.</text>
</comment>
<reference evidence="2" key="2">
    <citation type="submission" date="2023-05" db="EMBL/GenBank/DDBJ databases">
        <authorList>
            <consortium name="Lawrence Berkeley National Laboratory"/>
            <person name="Steindorff A."/>
            <person name="Hensen N."/>
            <person name="Bonometti L."/>
            <person name="Westerberg I."/>
            <person name="Brannstrom I.O."/>
            <person name="Guillou S."/>
            <person name="Cros-Aarteil S."/>
            <person name="Calhoun S."/>
            <person name="Haridas S."/>
            <person name="Kuo A."/>
            <person name="Mondo S."/>
            <person name="Pangilinan J."/>
            <person name="Riley R."/>
            <person name="Labutti K."/>
            <person name="Andreopoulos B."/>
            <person name="Lipzen A."/>
            <person name="Chen C."/>
            <person name="Yanf M."/>
            <person name="Daum C."/>
            <person name="Ng V."/>
            <person name="Clum A."/>
            <person name="Ohm R."/>
            <person name="Martin F."/>
            <person name="Silar P."/>
            <person name="Natvig D."/>
            <person name="Lalanne C."/>
            <person name="Gautier V."/>
            <person name="Ament-Velasquez S.L."/>
            <person name="Kruys A."/>
            <person name="Hutchinson M.I."/>
            <person name="Powell A.J."/>
            <person name="Barry K."/>
            <person name="Miller A.N."/>
            <person name="Grigoriev I.V."/>
            <person name="Debuchy R."/>
            <person name="Gladieux P."/>
            <person name="Thoren M.H."/>
            <person name="Johannesson H."/>
        </authorList>
    </citation>
    <scope>NUCLEOTIDE SEQUENCE</scope>
    <source>
        <strain evidence="2">CBS 532.94</strain>
    </source>
</reference>
<name>A0AAN7HFJ0_9PEZI</name>
<dbReference type="InterPro" id="IPR010730">
    <property type="entry name" value="HET"/>
</dbReference>
<dbReference type="Proteomes" id="UP001303760">
    <property type="component" value="Unassembled WGS sequence"/>
</dbReference>
<proteinExistence type="predicted"/>
<reference evidence="2" key="1">
    <citation type="journal article" date="2023" name="Mol. Phylogenet. Evol.">
        <title>Genome-scale phylogeny and comparative genomics of the fungal order Sordariales.</title>
        <authorList>
            <person name="Hensen N."/>
            <person name="Bonometti L."/>
            <person name="Westerberg I."/>
            <person name="Brannstrom I.O."/>
            <person name="Guillou S."/>
            <person name="Cros-Aarteil S."/>
            <person name="Calhoun S."/>
            <person name="Haridas S."/>
            <person name="Kuo A."/>
            <person name="Mondo S."/>
            <person name="Pangilinan J."/>
            <person name="Riley R."/>
            <person name="LaButti K."/>
            <person name="Andreopoulos B."/>
            <person name="Lipzen A."/>
            <person name="Chen C."/>
            <person name="Yan M."/>
            <person name="Daum C."/>
            <person name="Ng V."/>
            <person name="Clum A."/>
            <person name="Steindorff A."/>
            <person name="Ohm R.A."/>
            <person name="Martin F."/>
            <person name="Silar P."/>
            <person name="Natvig D.O."/>
            <person name="Lalanne C."/>
            <person name="Gautier V."/>
            <person name="Ament-Velasquez S.L."/>
            <person name="Kruys A."/>
            <person name="Hutchinson M.I."/>
            <person name="Powell A.J."/>
            <person name="Barry K."/>
            <person name="Miller A.N."/>
            <person name="Grigoriev I.V."/>
            <person name="Debuchy R."/>
            <person name="Gladieux P."/>
            <person name="Hiltunen Thoren M."/>
            <person name="Johannesson H."/>
        </authorList>
    </citation>
    <scope>NUCLEOTIDE SEQUENCE</scope>
    <source>
        <strain evidence="2">CBS 532.94</strain>
    </source>
</reference>
<organism evidence="2 3">
    <name type="scientific">Achaetomium macrosporum</name>
    <dbReference type="NCBI Taxonomy" id="79813"/>
    <lineage>
        <taxon>Eukaryota</taxon>
        <taxon>Fungi</taxon>
        <taxon>Dikarya</taxon>
        <taxon>Ascomycota</taxon>
        <taxon>Pezizomycotina</taxon>
        <taxon>Sordariomycetes</taxon>
        <taxon>Sordariomycetidae</taxon>
        <taxon>Sordariales</taxon>
        <taxon>Chaetomiaceae</taxon>
        <taxon>Achaetomium</taxon>
    </lineage>
</organism>
<feature type="domain" description="Heterokaryon incompatibility" evidence="1">
    <location>
        <begin position="21"/>
        <end position="102"/>
    </location>
</feature>
<evidence type="ECO:0000313" key="2">
    <source>
        <dbReference type="EMBL" id="KAK4239960.1"/>
    </source>
</evidence>
<dbReference type="PANTHER" id="PTHR10622:SF10">
    <property type="entry name" value="HET DOMAIN-CONTAINING PROTEIN"/>
    <property type="match status" value="1"/>
</dbReference>
<evidence type="ECO:0000259" key="1">
    <source>
        <dbReference type="Pfam" id="PF06985"/>
    </source>
</evidence>
<dbReference type="AlphaFoldDB" id="A0AAN7HFJ0"/>
<accession>A0AAN7HFJ0</accession>
<protein>
    <submittedName>
        <fullName evidence="2">Heterokaryon incompatibility protein-domain-containing protein</fullName>
    </submittedName>
</protein>
<dbReference type="EMBL" id="MU860051">
    <property type="protein sequence ID" value="KAK4239960.1"/>
    <property type="molecule type" value="Genomic_DNA"/>
</dbReference>
<evidence type="ECO:0000313" key="3">
    <source>
        <dbReference type="Proteomes" id="UP001303760"/>
    </source>
</evidence>
<gene>
    <name evidence="2" type="ORF">C8A03DRAFT_42498</name>
</gene>
<dbReference type="Pfam" id="PF06985">
    <property type="entry name" value="HET"/>
    <property type="match status" value="1"/>
</dbReference>
<dbReference type="PANTHER" id="PTHR10622">
    <property type="entry name" value="HET DOMAIN-CONTAINING PROTEIN"/>
    <property type="match status" value="1"/>
</dbReference>